<feature type="compositionally biased region" description="Basic residues" evidence="1">
    <location>
        <begin position="148"/>
        <end position="161"/>
    </location>
</feature>
<evidence type="ECO:0000313" key="2">
    <source>
        <dbReference type="EMBL" id="CAA9272673.1"/>
    </source>
</evidence>
<evidence type="ECO:0000256" key="1">
    <source>
        <dbReference type="SAM" id="MobiDB-lite"/>
    </source>
</evidence>
<dbReference type="EMBL" id="CADCTD010000149">
    <property type="protein sequence ID" value="CAA9272673.1"/>
    <property type="molecule type" value="Genomic_DNA"/>
</dbReference>
<gene>
    <name evidence="2" type="ORF">AVDCRST_MAG27-3199</name>
</gene>
<keyword evidence="2" id="KW-0456">Lyase</keyword>
<keyword evidence="2" id="KW-0560">Oxidoreductase</keyword>
<dbReference type="GO" id="GO:0016829">
    <property type="term" value="F:lyase activity"/>
    <property type="evidence" value="ECO:0007669"/>
    <property type="project" value="UniProtKB-KW"/>
</dbReference>
<feature type="compositionally biased region" description="Gly residues" evidence="1">
    <location>
        <begin position="66"/>
        <end position="81"/>
    </location>
</feature>
<dbReference type="AlphaFoldDB" id="A0A6J4J7L0"/>
<feature type="compositionally biased region" description="Basic residues" evidence="1">
    <location>
        <begin position="238"/>
        <end position="248"/>
    </location>
</feature>
<dbReference type="GO" id="GO:0016491">
    <property type="term" value="F:oxidoreductase activity"/>
    <property type="evidence" value="ECO:0007669"/>
    <property type="project" value="UniProtKB-KW"/>
</dbReference>
<organism evidence="2">
    <name type="scientific">uncultured Craurococcus sp</name>
    <dbReference type="NCBI Taxonomy" id="1135998"/>
    <lineage>
        <taxon>Bacteria</taxon>
        <taxon>Pseudomonadati</taxon>
        <taxon>Pseudomonadota</taxon>
        <taxon>Alphaproteobacteria</taxon>
        <taxon>Acetobacterales</taxon>
        <taxon>Acetobacteraceae</taxon>
        <taxon>Craurococcus</taxon>
        <taxon>environmental samples</taxon>
    </lineage>
</organism>
<feature type="compositionally biased region" description="Basic residues" evidence="1">
    <location>
        <begin position="87"/>
        <end position="116"/>
    </location>
</feature>
<feature type="compositionally biased region" description="Basic and acidic residues" evidence="1">
    <location>
        <begin position="28"/>
        <end position="39"/>
    </location>
</feature>
<dbReference type="EC" id="1.1.1.-" evidence="2"/>
<proteinExistence type="predicted"/>
<feature type="region of interest" description="Disordered" evidence="1">
    <location>
        <begin position="1"/>
        <end position="332"/>
    </location>
</feature>
<feature type="non-terminal residue" evidence="2">
    <location>
        <position position="1"/>
    </location>
</feature>
<feature type="compositionally biased region" description="Basic residues" evidence="1">
    <location>
        <begin position="1"/>
        <end position="12"/>
    </location>
</feature>
<feature type="non-terminal residue" evidence="2">
    <location>
        <position position="332"/>
    </location>
</feature>
<protein>
    <submittedName>
        <fullName evidence="2">Bifunctional protein: zinc-containing alcohol dehydrogenase quinone oxidoreductase ( NADPH:quinone reductase) Similar to arginate lyase</fullName>
        <ecNumber evidence="2">1.1.1.-</ecNumber>
    </submittedName>
</protein>
<name>A0A6J4J7L0_9PROT</name>
<feature type="compositionally biased region" description="Basic and acidic residues" evidence="1">
    <location>
        <begin position="293"/>
        <end position="303"/>
    </location>
</feature>
<accession>A0A6J4J7L0</accession>
<feature type="compositionally biased region" description="Basic residues" evidence="1">
    <location>
        <begin position="205"/>
        <end position="220"/>
    </location>
</feature>
<reference evidence="2" key="1">
    <citation type="submission" date="2020-02" db="EMBL/GenBank/DDBJ databases">
        <authorList>
            <person name="Meier V. D."/>
        </authorList>
    </citation>
    <scope>NUCLEOTIDE SEQUENCE</scope>
    <source>
        <strain evidence="2">AVDCRST_MAG27</strain>
    </source>
</reference>
<feature type="compositionally biased region" description="Low complexity" evidence="1">
    <location>
        <begin position="188"/>
        <end position="198"/>
    </location>
</feature>
<sequence length="332" mass="36093">ACHRIPRFRPARGYRAAAPHPHRARPAGRREGGLGEPGRHQGAGAGPAGGRQPEGPRLGRRRRGRGGGTGGDALPPGGCGVLCGRPRPPRHQCRVPPRRRADRRPQARHALLRRGRGAAADRHHGLGDAVRPARYPPPRGGRRECHPDHRRRRRRRLHRHPAGPAPDRADGHRHRFPRRDRGLGAGAGRAPCGGPREAAGGGGRGARHRAARLRLLHHPYRPASEGDRGADRAAGPPRPHRRPGRARHAAAEAEEHLPALGVHVHPLDVRHRRHGRARPAAGRDRPAGGCRHAAHDARREFRPDRRRGPRPGACPDRERPCPRQAGAGGLGL</sequence>